<proteinExistence type="predicted"/>
<dbReference type="InterPro" id="IPR029069">
    <property type="entry name" value="HotDog_dom_sf"/>
</dbReference>
<dbReference type="Proteomes" id="UP000185657">
    <property type="component" value="Unassembled WGS sequence"/>
</dbReference>
<evidence type="ECO:0000313" key="3">
    <source>
        <dbReference type="Proteomes" id="UP000185657"/>
    </source>
</evidence>
<dbReference type="SUPFAM" id="SSF54637">
    <property type="entry name" value="Thioesterase/thiol ester dehydrase-isomerase"/>
    <property type="match status" value="1"/>
</dbReference>
<dbReference type="Gene3D" id="3.10.129.10">
    <property type="entry name" value="Hotdog Thioesterase"/>
    <property type="match status" value="1"/>
</dbReference>
<dbReference type="KEGG" id="hyl:LPB072_16190"/>
<dbReference type="Pfam" id="PF13279">
    <property type="entry name" value="4HBT_2"/>
    <property type="match status" value="1"/>
</dbReference>
<sequence>MTKTVIYEVEVMFGDCDPAGIVFFPNFSKWMDASSLNFFVKCGVPPWRELVKTTGIIGTPLLEINTKFMKPATYGERLQIYTSVTEWREKVLIHKHVVQRGDTVLCEGTETRAFCMRDPANPDRIKAIPIPEDIRAKCS</sequence>
<dbReference type="EMBL" id="LVWD01000011">
    <property type="protein sequence ID" value="OAD42125.1"/>
    <property type="molecule type" value="Genomic_DNA"/>
</dbReference>
<evidence type="ECO:0000313" key="2">
    <source>
        <dbReference type="EMBL" id="OAD42125.1"/>
    </source>
</evidence>
<dbReference type="AlphaFoldDB" id="A0A167I4A0"/>
<accession>A0A167I4A0</accession>
<gene>
    <name evidence="1" type="ORF">LPB072_16190</name>
    <name evidence="2" type="ORF">LPB72_09140</name>
</gene>
<name>A0A167I4A0_9BURK</name>
<protein>
    <submittedName>
        <fullName evidence="1">4-hydroxybenzoyl-CoA thioesterase</fullName>
    </submittedName>
</protein>
<reference evidence="2 3" key="1">
    <citation type="submission" date="2016-02" db="EMBL/GenBank/DDBJ databases">
        <title>Draft genome sequence of Hydrogenophaga sp. LPB0072.</title>
        <authorList>
            <person name="Shin S.-K."/>
            <person name="Yi H."/>
        </authorList>
    </citation>
    <scope>NUCLEOTIDE SEQUENCE [LARGE SCALE GENOMIC DNA]</scope>
    <source>
        <strain evidence="2 3">LPB0072</strain>
    </source>
</reference>
<dbReference type="CDD" id="cd00586">
    <property type="entry name" value="4HBT"/>
    <property type="match status" value="1"/>
</dbReference>
<evidence type="ECO:0000313" key="1">
    <source>
        <dbReference type="EMBL" id="AOW14152.1"/>
    </source>
</evidence>
<dbReference type="EMBL" id="CP017476">
    <property type="protein sequence ID" value="AOW14152.1"/>
    <property type="molecule type" value="Genomic_DNA"/>
</dbReference>
<keyword evidence="3" id="KW-1185">Reference proteome</keyword>
<dbReference type="RefSeq" id="WP_066089204.1">
    <property type="nucleotide sequence ID" value="NZ_CP017476.1"/>
</dbReference>
<dbReference type="STRING" id="1763535.LPB072_16190"/>
<evidence type="ECO:0000313" key="4">
    <source>
        <dbReference type="Proteomes" id="UP000185680"/>
    </source>
</evidence>
<reference evidence="1 4" key="2">
    <citation type="submission" date="2016-10" db="EMBL/GenBank/DDBJ databases">
        <title>Hydorgenophaga sp. LPB0072 isolated from gastropod.</title>
        <authorList>
            <person name="Kim E."/>
            <person name="Yi H."/>
        </authorList>
    </citation>
    <scope>NUCLEOTIDE SEQUENCE [LARGE SCALE GENOMIC DNA]</scope>
    <source>
        <strain evidence="1 4">LPB0072</strain>
    </source>
</reference>
<organism evidence="1 4">
    <name type="scientific">Hydrogenophaga crassostreae</name>
    <dbReference type="NCBI Taxonomy" id="1763535"/>
    <lineage>
        <taxon>Bacteria</taxon>
        <taxon>Pseudomonadati</taxon>
        <taxon>Pseudomonadota</taxon>
        <taxon>Betaproteobacteria</taxon>
        <taxon>Burkholderiales</taxon>
        <taxon>Comamonadaceae</taxon>
        <taxon>Hydrogenophaga</taxon>
    </lineage>
</organism>
<dbReference type="Proteomes" id="UP000185680">
    <property type="component" value="Chromosome"/>
</dbReference>
<dbReference type="OrthoDB" id="21822at2"/>